<reference evidence="2" key="1">
    <citation type="submission" date="2019-12" db="EMBL/GenBank/DDBJ databases">
        <title>Novel species isolated from a subtropical stream in China.</title>
        <authorList>
            <person name="Lu H."/>
        </authorList>
    </citation>
    <scope>NUCLEOTIDE SEQUENCE [LARGE SCALE GENOMIC DNA]</scope>
    <source>
        <strain evidence="2">FT93W</strain>
    </source>
</reference>
<keyword evidence="3" id="KW-1185">Reference proteome</keyword>
<evidence type="ECO:0000313" key="2">
    <source>
        <dbReference type="EMBL" id="MYN44786.1"/>
    </source>
</evidence>
<dbReference type="Pfam" id="PF13557">
    <property type="entry name" value="Phenol_MetA_deg"/>
    <property type="match status" value="1"/>
</dbReference>
<evidence type="ECO:0000256" key="1">
    <source>
        <dbReference type="SAM" id="SignalP"/>
    </source>
</evidence>
<feature type="signal peptide" evidence="1">
    <location>
        <begin position="1"/>
        <end position="19"/>
    </location>
</feature>
<dbReference type="SUPFAM" id="SSF56935">
    <property type="entry name" value="Porins"/>
    <property type="match status" value="1"/>
</dbReference>
<comment type="caution">
    <text evidence="2">The sequence shown here is derived from an EMBL/GenBank/DDBJ whole genome shotgun (WGS) entry which is preliminary data.</text>
</comment>
<name>A0A845I111_9BURK</name>
<organism evidence="2 3">
    <name type="scientific">Duganella fentianensis</name>
    <dbReference type="NCBI Taxonomy" id="2692177"/>
    <lineage>
        <taxon>Bacteria</taxon>
        <taxon>Pseudomonadati</taxon>
        <taxon>Pseudomonadota</taxon>
        <taxon>Betaproteobacteria</taxon>
        <taxon>Burkholderiales</taxon>
        <taxon>Oxalobacteraceae</taxon>
        <taxon>Telluria group</taxon>
        <taxon>Duganella</taxon>
    </lineage>
</organism>
<keyword evidence="1" id="KW-0732">Signal</keyword>
<dbReference type="RefSeq" id="WP_161034385.1">
    <property type="nucleotide sequence ID" value="NZ_WWCL01000001.1"/>
</dbReference>
<dbReference type="Proteomes" id="UP000444316">
    <property type="component" value="Unassembled WGS sequence"/>
</dbReference>
<dbReference type="EMBL" id="WWCL01000001">
    <property type="protein sequence ID" value="MYN44786.1"/>
    <property type="molecule type" value="Genomic_DNA"/>
</dbReference>
<evidence type="ECO:0008006" key="4">
    <source>
        <dbReference type="Google" id="ProtNLM"/>
    </source>
</evidence>
<proteinExistence type="predicted"/>
<accession>A0A845I111</accession>
<feature type="chain" id="PRO_5032654312" description="Transporter" evidence="1">
    <location>
        <begin position="20"/>
        <end position="318"/>
    </location>
</feature>
<dbReference type="AlphaFoldDB" id="A0A845I111"/>
<dbReference type="InterPro" id="IPR025737">
    <property type="entry name" value="FApF"/>
</dbReference>
<gene>
    <name evidence="2" type="ORF">GTP23_06825</name>
</gene>
<sequence length="318" mass="34901">MKIDRIVFALIATTTPALALASCGAAFCTVNSNWTTQSAASETGSMLDLRYEYIDQDQNYAGTSRVAFGQIARHHSERATRNRNLVVAWSHNFDSGFGLTVTAPLLDREHAHVHNHHGEQIDQYWNFRRLGDVRVLGRYQLLYADPLTSGGNAGLTFGLKLPTGRTGIRNDAAEPAERSLQPGSGTTDLLLGAYYNQALPAINANWFVQGQLQHAISPRRGYQPGDQLGLDAGWRFSINDRIGVLLQLNAQLKRRDSGSEAEPQDSGGRYLALSPGLAYALTDDTQLYGFVQLPVYRHVNGVQLGSRQALTLGLSSRF</sequence>
<protein>
    <recommendedName>
        <fullName evidence="4">Transporter</fullName>
    </recommendedName>
</protein>
<dbReference type="PROSITE" id="PS51257">
    <property type="entry name" value="PROKAR_LIPOPROTEIN"/>
    <property type="match status" value="1"/>
</dbReference>
<evidence type="ECO:0000313" key="3">
    <source>
        <dbReference type="Proteomes" id="UP000444316"/>
    </source>
</evidence>